<gene>
    <name evidence="2" type="ORF">SeLEV6574_g03748</name>
</gene>
<protein>
    <submittedName>
        <fullName evidence="2">Uncharacterized protein</fullName>
    </submittedName>
</protein>
<comment type="caution">
    <text evidence="2">The sequence shown here is derived from an EMBL/GenBank/DDBJ whole genome shotgun (WGS) entry which is preliminary data.</text>
</comment>
<evidence type="ECO:0000313" key="3">
    <source>
        <dbReference type="Proteomes" id="UP000320475"/>
    </source>
</evidence>
<dbReference type="EMBL" id="QEAM01000134">
    <property type="protein sequence ID" value="TPX45658.1"/>
    <property type="molecule type" value="Genomic_DNA"/>
</dbReference>
<dbReference type="VEuPathDB" id="FungiDB:SeMB42_g07422"/>
<proteinExistence type="predicted"/>
<organism evidence="2 3">
    <name type="scientific">Synchytrium endobioticum</name>
    <dbReference type="NCBI Taxonomy" id="286115"/>
    <lineage>
        <taxon>Eukaryota</taxon>
        <taxon>Fungi</taxon>
        <taxon>Fungi incertae sedis</taxon>
        <taxon>Chytridiomycota</taxon>
        <taxon>Chytridiomycota incertae sedis</taxon>
        <taxon>Chytridiomycetes</taxon>
        <taxon>Synchytriales</taxon>
        <taxon>Synchytriaceae</taxon>
        <taxon>Synchytrium</taxon>
    </lineage>
</organism>
<name>A0A507D330_9FUNG</name>
<dbReference type="Proteomes" id="UP000320475">
    <property type="component" value="Unassembled WGS sequence"/>
</dbReference>
<accession>A0A507D330</accession>
<evidence type="ECO:0000313" key="2">
    <source>
        <dbReference type="EMBL" id="TPX45658.1"/>
    </source>
</evidence>
<feature type="chain" id="PRO_5021406549" evidence="1">
    <location>
        <begin position="25"/>
        <end position="313"/>
    </location>
</feature>
<sequence>MAKFTTISLLAYVAALLFFTPVNAPHPEDEPYIQGIISAVTNPTTQIDLIGYIQSRIKDIESFGLAETTCTKEDVFKVTKNIPKECIPLVRSYHHTAFDSFNQLFKILTVCINDYRCHDAIQVLYEARALVCFHINRHYRLERAYRKRTPKQLCDHIARLTRPTYDWKSLKGYKTDIDYLESVQKSAGALPAPSSSLPAWPFYSGTLHDGPDSGYGVIDAPTYVSEPQGALPAPSSSLPAWPFYSGTRHDGPDSGYALLYDSAQLSGSTSREIQLSDIYMDPPHRHHGPEFERAAHDHVGSSGGLTLPHRTIF</sequence>
<feature type="signal peptide" evidence="1">
    <location>
        <begin position="1"/>
        <end position="24"/>
    </location>
</feature>
<keyword evidence="1" id="KW-0732">Signal</keyword>
<dbReference type="AlphaFoldDB" id="A0A507D330"/>
<reference evidence="2 3" key="1">
    <citation type="journal article" date="2019" name="Sci. Rep.">
        <title>Comparative genomics of chytrid fungi reveal insights into the obligate biotrophic and pathogenic lifestyle of Synchytrium endobioticum.</title>
        <authorList>
            <person name="van de Vossenberg B.T.L.H."/>
            <person name="Warris S."/>
            <person name="Nguyen H.D.T."/>
            <person name="van Gent-Pelzer M.P.E."/>
            <person name="Joly D.L."/>
            <person name="van de Geest H.C."/>
            <person name="Bonants P.J.M."/>
            <person name="Smith D.S."/>
            <person name="Levesque C.A."/>
            <person name="van der Lee T.A.J."/>
        </authorList>
    </citation>
    <scope>NUCLEOTIDE SEQUENCE [LARGE SCALE GENOMIC DNA]</scope>
    <source>
        <strain evidence="2 3">LEV6574</strain>
    </source>
</reference>
<evidence type="ECO:0000256" key="1">
    <source>
        <dbReference type="SAM" id="SignalP"/>
    </source>
</evidence>